<evidence type="ECO:0000313" key="2">
    <source>
        <dbReference type="EMBL" id="KAK2638322.1"/>
    </source>
</evidence>
<evidence type="ECO:0000313" key="3">
    <source>
        <dbReference type="Proteomes" id="UP001280121"/>
    </source>
</evidence>
<comment type="caution">
    <text evidence="2">The sequence shown here is derived from an EMBL/GenBank/DDBJ whole genome shotgun (WGS) entry which is preliminary data.</text>
</comment>
<dbReference type="Pfam" id="PF07887">
    <property type="entry name" value="Calmodulin_bind"/>
    <property type="match status" value="1"/>
</dbReference>
<name>A0AAD9TM59_9ROSI</name>
<reference evidence="2" key="1">
    <citation type="journal article" date="2023" name="Plant J.">
        <title>Genome sequences and population genomics provide insights into the demographic history, inbreeding, and mutation load of two 'living fossil' tree species of Dipteronia.</title>
        <authorList>
            <person name="Feng Y."/>
            <person name="Comes H.P."/>
            <person name="Chen J."/>
            <person name="Zhu S."/>
            <person name="Lu R."/>
            <person name="Zhang X."/>
            <person name="Li P."/>
            <person name="Qiu J."/>
            <person name="Olsen K.M."/>
            <person name="Qiu Y."/>
        </authorList>
    </citation>
    <scope>NUCLEOTIDE SEQUENCE</scope>
    <source>
        <strain evidence="2">KIB01</strain>
    </source>
</reference>
<sequence length="104" mass="11761">MVILILILRTKKKWTENFNSKVENGRKEKRPPVIGELYITLRDGVGIINDLCFTDNSRRIKCGKFRLGARVADSIGGDVSIKEAISEAFEVKDYRGKSKLDMVS</sequence>
<dbReference type="EMBL" id="JANJYI010000008">
    <property type="protein sequence ID" value="KAK2638322.1"/>
    <property type="molecule type" value="Genomic_DNA"/>
</dbReference>
<accession>A0AAD9TM59</accession>
<dbReference type="GO" id="GO:0003700">
    <property type="term" value="F:DNA-binding transcription factor activity"/>
    <property type="evidence" value="ECO:0007669"/>
    <property type="project" value="TreeGrafter"/>
</dbReference>
<dbReference type="GO" id="GO:0005634">
    <property type="term" value="C:nucleus"/>
    <property type="evidence" value="ECO:0007669"/>
    <property type="project" value="TreeGrafter"/>
</dbReference>
<feature type="domain" description="Calmodulin binding protein-like N-terminal" evidence="1">
    <location>
        <begin position="10"/>
        <end position="93"/>
    </location>
</feature>
<dbReference type="GO" id="GO:0005516">
    <property type="term" value="F:calmodulin binding"/>
    <property type="evidence" value="ECO:0007669"/>
    <property type="project" value="InterPro"/>
</dbReference>
<dbReference type="PANTHER" id="PTHR31713">
    <property type="entry name" value="OS02G0177800 PROTEIN"/>
    <property type="match status" value="1"/>
</dbReference>
<proteinExistence type="predicted"/>
<dbReference type="PANTHER" id="PTHR31713:SF43">
    <property type="entry name" value="CALMODULIN-BINDING PROTEIN 60 G"/>
    <property type="match status" value="1"/>
</dbReference>
<dbReference type="GO" id="GO:0043565">
    <property type="term" value="F:sequence-specific DNA binding"/>
    <property type="evidence" value="ECO:0007669"/>
    <property type="project" value="TreeGrafter"/>
</dbReference>
<keyword evidence="3" id="KW-1185">Reference proteome</keyword>
<dbReference type="InterPro" id="IPR046831">
    <property type="entry name" value="Calmodulin_bind_N"/>
</dbReference>
<dbReference type="GO" id="GO:0080142">
    <property type="term" value="P:regulation of salicylic acid biosynthetic process"/>
    <property type="evidence" value="ECO:0007669"/>
    <property type="project" value="TreeGrafter"/>
</dbReference>
<gene>
    <name evidence="2" type="ORF">Ddye_026117</name>
</gene>
<dbReference type="InterPro" id="IPR012416">
    <property type="entry name" value="CBP60"/>
</dbReference>
<evidence type="ECO:0000259" key="1">
    <source>
        <dbReference type="Pfam" id="PF07887"/>
    </source>
</evidence>
<organism evidence="2 3">
    <name type="scientific">Dipteronia dyeriana</name>
    <dbReference type="NCBI Taxonomy" id="168575"/>
    <lineage>
        <taxon>Eukaryota</taxon>
        <taxon>Viridiplantae</taxon>
        <taxon>Streptophyta</taxon>
        <taxon>Embryophyta</taxon>
        <taxon>Tracheophyta</taxon>
        <taxon>Spermatophyta</taxon>
        <taxon>Magnoliopsida</taxon>
        <taxon>eudicotyledons</taxon>
        <taxon>Gunneridae</taxon>
        <taxon>Pentapetalae</taxon>
        <taxon>rosids</taxon>
        <taxon>malvids</taxon>
        <taxon>Sapindales</taxon>
        <taxon>Sapindaceae</taxon>
        <taxon>Hippocastanoideae</taxon>
        <taxon>Acereae</taxon>
        <taxon>Dipteronia</taxon>
    </lineage>
</organism>
<dbReference type="Proteomes" id="UP001280121">
    <property type="component" value="Unassembled WGS sequence"/>
</dbReference>
<dbReference type="AlphaFoldDB" id="A0AAD9TM59"/>
<protein>
    <recommendedName>
        <fullName evidence="1">Calmodulin binding protein-like N-terminal domain-containing protein</fullName>
    </recommendedName>
</protein>